<evidence type="ECO:0000313" key="2">
    <source>
        <dbReference type="Proteomes" id="UP000271098"/>
    </source>
</evidence>
<keyword evidence="2" id="KW-1185">Reference proteome</keyword>
<protein>
    <submittedName>
        <fullName evidence="3">Polyprotein</fullName>
    </submittedName>
</protein>
<dbReference type="Proteomes" id="UP000271098">
    <property type="component" value="Unassembled WGS sequence"/>
</dbReference>
<dbReference type="WBParaSite" id="GPUH_0002178601-mRNA-1">
    <property type="protein sequence ID" value="GPUH_0002178601-mRNA-1"/>
    <property type="gene ID" value="GPUH_0002178601"/>
</dbReference>
<gene>
    <name evidence="1" type="ORF">GPUH_LOCUS21759</name>
</gene>
<proteinExistence type="predicted"/>
<evidence type="ECO:0000313" key="1">
    <source>
        <dbReference type="EMBL" id="VDN38869.1"/>
    </source>
</evidence>
<name>A0A183ELB8_9BILA</name>
<dbReference type="AlphaFoldDB" id="A0A183ELB8"/>
<dbReference type="EMBL" id="UYRT01093395">
    <property type="protein sequence ID" value="VDN38869.1"/>
    <property type="molecule type" value="Genomic_DNA"/>
</dbReference>
<accession>A0A183ELB8</accession>
<organism evidence="3">
    <name type="scientific">Gongylonema pulchrum</name>
    <dbReference type="NCBI Taxonomy" id="637853"/>
    <lineage>
        <taxon>Eukaryota</taxon>
        <taxon>Metazoa</taxon>
        <taxon>Ecdysozoa</taxon>
        <taxon>Nematoda</taxon>
        <taxon>Chromadorea</taxon>
        <taxon>Rhabditida</taxon>
        <taxon>Spirurina</taxon>
        <taxon>Spiruromorpha</taxon>
        <taxon>Spiruroidea</taxon>
        <taxon>Gongylonematidae</taxon>
        <taxon>Gongylonema</taxon>
    </lineage>
</organism>
<reference evidence="3" key="1">
    <citation type="submission" date="2016-06" db="UniProtKB">
        <authorList>
            <consortium name="WormBaseParasite"/>
        </authorList>
    </citation>
    <scope>IDENTIFICATION</scope>
</reference>
<reference evidence="1 2" key="2">
    <citation type="submission" date="2018-11" db="EMBL/GenBank/DDBJ databases">
        <authorList>
            <consortium name="Pathogen Informatics"/>
        </authorList>
    </citation>
    <scope>NUCLEOTIDE SEQUENCE [LARGE SCALE GENOMIC DNA]</scope>
</reference>
<sequence>MTACMRPEELVFAMTHTQTPIRTILVPNEEMEMLSSDEIDPSAGCYDFSDAPIDVNHEEMEMLSSDEINPAAGCYDFSDAPFNVNRFIIWRSVRTSLLLEERSVRHSLKNNTLCLNFASVNVIPGTGFFYVNQKLVLIVPTQNMLHRFAFDAKFLEQGINQE</sequence>
<evidence type="ECO:0000313" key="3">
    <source>
        <dbReference type="WBParaSite" id="GPUH_0002178601-mRNA-1"/>
    </source>
</evidence>